<protein>
    <submittedName>
        <fullName evidence="3">Putative lipoprotein</fullName>
    </submittedName>
</protein>
<sequence length="453" mass="48447">MKKIINSLFVLALAAMTFASCDDVPTPYDIPTDNGGNKPQEETKATPAGKGTEAEPYNVAAAIELIKATEADKNTAPIYVKGKIVEIKSVETKTYGNATYYISDGKEYSQKLYIYQSLFLGNKKFTSADQIKVGDEVVIYGPFVNFKGNTPETAGKGATYIQSLNGTTDKPAVVPADDNSADKPYSVAKSIELIKAEKIPTVDVYVKGVISKVASFNSKFGSITYYISDDGKEENAMQVYGGLSFEGKKFSGKNDLQAGQTVVVLGKLKAYKGKDNKVTYEVDLNNKLITVNGKTELIKGEDNPGGETGSKEVTAASLGLQDATAIATQTLADGTKLIADKGTNDKNEPKYYKAGSGSIRMYPGNKLTFDAGSKKIKSITITCDTYTDKKTNKKTDYIAEGKATASAGAIALKDLVYTISNANATKVTLTNGHTGNGGASQLRIVKFIIEYAK</sequence>
<keyword evidence="2" id="KW-0732">Signal</keyword>
<comment type="caution">
    <text evidence="3">The sequence shown here is derived from an EMBL/GenBank/DDBJ whole genome shotgun (WGS) entry which is preliminary data.</text>
</comment>
<organism evidence="3 4">
    <name type="scientific">Segatella baroniae F0067</name>
    <dbReference type="NCBI Taxonomy" id="1115809"/>
    <lineage>
        <taxon>Bacteria</taxon>
        <taxon>Pseudomonadati</taxon>
        <taxon>Bacteroidota</taxon>
        <taxon>Bacteroidia</taxon>
        <taxon>Bacteroidales</taxon>
        <taxon>Prevotellaceae</taxon>
        <taxon>Segatella</taxon>
    </lineage>
</organism>
<name>U2QCF0_9BACT</name>
<evidence type="ECO:0000256" key="1">
    <source>
        <dbReference type="SAM" id="MobiDB-lite"/>
    </source>
</evidence>
<feature type="region of interest" description="Disordered" evidence="1">
    <location>
        <begin position="29"/>
        <end position="52"/>
    </location>
</feature>
<proteinExistence type="predicted"/>
<feature type="chain" id="PRO_5004633341" evidence="2">
    <location>
        <begin position="22"/>
        <end position="453"/>
    </location>
</feature>
<dbReference type="AlphaFoldDB" id="U2QCF0"/>
<keyword evidence="4" id="KW-1185">Reference proteome</keyword>
<gene>
    <name evidence="3" type="ORF">HMPREF9135_0742</name>
</gene>
<dbReference type="PROSITE" id="PS51257">
    <property type="entry name" value="PROKAR_LIPOPROTEIN"/>
    <property type="match status" value="1"/>
</dbReference>
<evidence type="ECO:0000313" key="4">
    <source>
        <dbReference type="Proteomes" id="UP000016648"/>
    </source>
</evidence>
<keyword evidence="3" id="KW-0449">Lipoprotein</keyword>
<feature type="signal peptide" evidence="2">
    <location>
        <begin position="1"/>
        <end position="21"/>
    </location>
</feature>
<dbReference type="PATRIC" id="fig|1115809.3.peg.1751"/>
<dbReference type="RefSeq" id="WP_021590103.1">
    <property type="nucleotide sequence ID" value="NZ_AWEY01000032.1"/>
</dbReference>
<reference evidence="3 4" key="1">
    <citation type="submission" date="2013-08" db="EMBL/GenBank/DDBJ databases">
        <authorList>
            <person name="Durkin A.S."/>
            <person name="Haft D.R."/>
            <person name="McCorrison J."/>
            <person name="Torralba M."/>
            <person name="Gillis M."/>
            <person name="Haft D.H."/>
            <person name="Methe B."/>
            <person name="Sutton G."/>
            <person name="Nelson K.E."/>
        </authorList>
    </citation>
    <scope>NUCLEOTIDE SEQUENCE [LARGE SCALE GENOMIC DNA]</scope>
    <source>
        <strain evidence="3 4">F0067</strain>
    </source>
</reference>
<dbReference type="EMBL" id="AWEY01000032">
    <property type="protein sequence ID" value="ERK38968.1"/>
    <property type="molecule type" value="Genomic_DNA"/>
</dbReference>
<dbReference type="Proteomes" id="UP000016648">
    <property type="component" value="Unassembled WGS sequence"/>
</dbReference>
<evidence type="ECO:0000313" key="3">
    <source>
        <dbReference type="EMBL" id="ERK38968.1"/>
    </source>
</evidence>
<accession>U2QCF0</accession>
<evidence type="ECO:0000256" key="2">
    <source>
        <dbReference type="SAM" id="SignalP"/>
    </source>
</evidence>